<dbReference type="EMBL" id="KL596851">
    <property type="protein sequence ID" value="KER23392.1"/>
    <property type="molecule type" value="Genomic_DNA"/>
</dbReference>
<name>A0A074ZCP4_OPIVI</name>
<dbReference type="AlphaFoldDB" id="A0A074ZCP4"/>
<proteinExistence type="predicted"/>
<gene>
    <name evidence="1" type="ORF">T265_08716</name>
</gene>
<dbReference type="GeneID" id="20322895"/>
<sequence length="73" mass="8269">MKLWDREKLVQTMDEELYNVAVTLFRCLADMLPEGSKRAEIMPGYPGLHVSSRDAKVGLNPRTFRSISSGCDH</sequence>
<dbReference type="KEGG" id="ovi:T265_08716"/>
<evidence type="ECO:0000313" key="2">
    <source>
        <dbReference type="Proteomes" id="UP000054324"/>
    </source>
</evidence>
<accession>A0A074ZCP4</accession>
<protein>
    <submittedName>
        <fullName evidence="1">Uncharacterized protein</fullName>
    </submittedName>
</protein>
<organism evidence="1 2">
    <name type="scientific">Opisthorchis viverrini</name>
    <name type="common">Southeast Asian liver fluke</name>
    <dbReference type="NCBI Taxonomy" id="6198"/>
    <lineage>
        <taxon>Eukaryota</taxon>
        <taxon>Metazoa</taxon>
        <taxon>Spiralia</taxon>
        <taxon>Lophotrochozoa</taxon>
        <taxon>Platyhelminthes</taxon>
        <taxon>Trematoda</taxon>
        <taxon>Digenea</taxon>
        <taxon>Opisthorchiida</taxon>
        <taxon>Opisthorchiata</taxon>
        <taxon>Opisthorchiidae</taxon>
        <taxon>Opisthorchis</taxon>
    </lineage>
</organism>
<dbReference type="Proteomes" id="UP000054324">
    <property type="component" value="Unassembled WGS sequence"/>
</dbReference>
<dbReference type="OrthoDB" id="4158657at2759"/>
<dbReference type="RefSeq" id="XP_009172860.1">
    <property type="nucleotide sequence ID" value="XM_009174596.1"/>
</dbReference>
<dbReference type="CTD" id="20322895"/>
<reference evidence="1 2" key="1">
    <citation type="submission" date="2013-11" db="EMBL/GenBank/DDBJ databases">
        <title>Opisthorchis viverrini - life in the bile duct.</title>
        <authorList>
            <person name="Young N.D."/>
            <person name="Nagarajan N."/>
            <person name="Lin S.J."/>
            <person name="Korhonen P.K."/>
            <person name="Jex A.R."/>
            <person name="Hall R.S."/>
            <person name="Safavi-Hemami H."/>
            <person name="Kaewkong W."/>
            <person name="Bertrand D."/>
            <person name="Gao S."/>
            <person name="Seet Q."/>
            <person name="Wongkham S."/>
            <person name="Teh B.T."/>
            <person name="Wongkham C."/>
            <person name="Intapan P.M."/>
            <person name="Maleewong W."/>
            <person name="Yang X."/>
            <person name="Hu M."/>
            <person name="Wang Z."/>
            <person name="Hofmann A."/>
            <person name="Sternberg P.W."/>
            <person name="Tan P."/>
            <person name="Wang J."/>
            <person name="Gasser R.B."/>
        </authorList>
    </citation>
    <scope>NUCLEOTIDE SEQUENCE [LARGE SCALE GENOMIC DNA]</scope>
</reference>
<evidence type="ECO:0000313" key="1">
    <source>
        <dbReference type="EMBL" id="KER23392.1"/>
    </source>
</evidence>
<keyword evidence="2" id="KW-1185">Reference proteome</keyword>